<proteinExistence type="predicted"/>
<protein>
    <recommendedName>
        <fullName evidence="3">T9SS C-terminal target domain-containing protein</fullName>
    </recommendedName>
</protein>
<name>A0ABR6KSY5_9BACT</name>
<keyword evidence="2" id="KW-1185">Reference proteome</keyword>
<dbReference type="RefSeq" id="WP_183672205.1">
    <property type="nucleotide sequence ID" value="NZ_JACHOC010000011.1"/>
</dbReference>
<organism evidence="1 2">
    <name type="scientific">Parabacteroides faecis</name>
    <dbReference type="NCBI Taxonomy" id="1217282"/>
    <lineage>
        <taxon>Bacteria</taxon>
        <taxon>Pseudomonadati</taxon>
        <taxon>Bacteroidota</taxon>
        <taxon>Bacteroidia</taxon>
        <taxon>Bacteroidales</taxon>
        <taxon>Tannerellaceae</taxon>
        <taxon>Parabacteroides</taxon>
    </lineage>
</organism>
<evidence type="ECO:0000313" key="1">
    <source>
        <dbReference type="EMBL" id="MBB4624618.1"/>
    </source>
</evidence>
<gene>
    <name evidence="1" type="ORF">GGQ57_004562</name>
</gene>
<evidence type="ECO:0000313" key="2">
    <source>
        <dbReference type="Proteomes" id="UP000533637"/>
    </source>
</evidence>
<reference evidence="1 2" key="1">
    <citation type="submission" date="2020-08" db="EMBL/GenBank/DDBJ databases">
        <title>Genomic Encyclopedia of Type Strains, Phase IV (KMG-IV): sequencing the most valuable type-strain genomes for metagenomic binning, comparative biology and taxonomic classification.</title>
        <authorList>
            <person name="Goeker M."/>
        </authorList>
    </citation>
    <scope>NUCLEOTIDE SEQUENCE [LARGE SCALE GENOMIC DNA]</scope>
    <source>
        <strain evidence="1 2">DSM 102983</strain>
    </source>
</reference>
<sequence>MEKNETVVFHIAEENTYFANWQIESIFLNGKDITSQLTENKLLYLNINRDSKLEIIMKDQLATSNEIIEDKFNIQISALSDGLLINNITPGEQIKVYNLFGIQVYSQKTETSDCKIRLSTNQIYLVQIGTKVFKVKI</sequence>
<comment type="caution">
    <text evidence="1">The sequence shown here is derived from an EMBL/GenBank/DDBJ whole genome shotgun (WGS) entry which is preliminary data.</text>
</comment>
<accession>A0ABR6KSY5</accession>
<dbReference type="Proteomes" id="UP000533637">
    <property type="component" value="Unassembled WGS sequence"/>
</dbReference>
<dbReference type="EMBL" id="JACHOC010000011">
    <property type="protein sequence ID" value="MBB4624618.1"/>
    <property type="molecule type" value="Genomic_DNA"/>
</dbReference>
<evidence type="ECO:0008006" key="3">
    <source>
        <dbReference type="Google" id="ProtNLM"/>
    </source>
</evidence>